<feature type="compositionally biased region" description="Polar residues" evidence="1">
    <location>
        <begin position="80"/>
        <end position="112"/>
    </location>
</feature>
<feature type="transmembrane region" description="Helical" evidence="2">
    <location>
        <begin position="449"/>
        <end position="471"/>
    </location>
</feature>
<evidence type="ECO:0000256" key="1">
    <source>
        <dbReference type="SAM" id="MobiDB-lite"/>
    </source>
</evidence>
<gene>
    <name evidence="3" type="ORF">HJC23_000703</name>
</gene>
<feature type="region of interest" description="Disordered" evidence="1">
    <location>
        <begin position="497"/>
        <end position="519"/>
    </location>
</feature>
<keyword evidence="2" id="KW-0472">Membrane</keyword>
<protein>
    <submittedName>
        <fullName evidence="3">Uncharacterized protein</fullName>
    </submittedName>
</protein>
<evidence type="ECO:0000256" key="2">
    <source>
        <dbReference type="SAM" id="Phobius"/>
    </source>
</evidence>
<feature type="compositionally biased region" description="Basic and acidic residues" evidence="1">
    <location>
        <begin position="37"/>
        <end position="46"/>
    </location>
</feature>
<evidence type="ECO:0000313" key="3">
    <source>
        <dbReference type="EMBL" id="KAL3796950.1"/>
    </source>
</evidence>
<proteinExistence type="predicted"/>
<keyword evidence="4" id="KW-1185">Reference proteome</keyword>
<feature type="compositionally biased region" description="Basic and acidic residues" evidence="1">
    <location>
        <begin position="509"/>
        <end position="519"/>
    </location>
</feature>
<organism evidence="3 4">
    <name type="scientific">Cyclotella cryptica</name>
    <dbReference type="NCBI Taxonomy" id="29204"/>
    <lineage>
        <taxon>Eukaryota</taxon>
        <taxon>Sar</taxon>
        <taxon>Stramenopiles</taxon>
        <taxon>Ochrophyta</taxon>
        <taxon>Bacillariophyta</taxon>
        <taxon>Coscinodiscophyceae</taxon>
        <taxon>Thalassiosirophycidae</taxon>
        <taxon>Stephanodiscales</taxon>
        <taxon>Stephanodiscaceae</taxon>
        <taxon>Cyclotella</taxon>
    </lineage>
</organism>
<sequence length="519" mass="57488">MNMLTRIGRREAESRSESAKKIGKERSITPRRIGKKYTGDEGRVCKPSDTNPDDSTGHCEPSGQLIGQRGVTFAGEQSEIRSSTMPCSGSHSVQPQHIGSNDNDSNCESTPSLSSSQNAVFAFYSQSQSSEATTPKQSSVSPFFGSCAANTTADENSPQDFSPKVKENWRSNQQKKYHTDNCALETTNDKIDEDALSAWWFLGSKSESFEDASYNKRQLEPSTNDVGEVQRQQVKLEKEETNGLSCESNKRSESRMSWILQSFSGEKSPSIIFGGNRSSGSLNDALELAERKSPSAYIQHTNSYFTSDENKGVGKTRSSMQARHLQGISESNDGAGYTLKEQRIRREWLVAMGGTVNYDRSAHIDSGDSLSVASYQLVLPQKSTLQIDTKSSMCNDLNKSPDWDPSMLQMYQKMKKPYFEDWTPQDSSYGAAVPAFGFIPKRIRKLIEIVFLLLVTAVLIYVVVKLGIILIGNEHSSSAGGGDLVIWNDDDHYISNNANNNMNQGAADDNDRSIRLQRK</sequence>
<name>A0ABD3QFN7_9STRA</name>
<feature type="compositionally biased region" description="Low complexity" evidence="1">
    <location>
        <begin position="497"/>
        <end position="507"/>
    </location>
</feature>
<evidence type="ECO:0000313" key="4">
    <source>
        <dbReference type="Proteomes" id="UP001516023"/>
    </source>
</evidence>
<dbReference type="Proteomes" id="UP001516023">
    <property type="component" value="Unassembled WGS sequence"/>
</dbReference>
<keyword evidence="2" id="KW-1133">Transmembrane helix</keyword>
<feature type="region of interest" description="Disordered" evidence="1">
    <location>
        <begin position="1"/>
        <end position="112"/>
    </location>
</feature>
<feature type="compositionally biased region" description="Basic and acidic residues" evidence="1">
    <location>
        <begin position="8"/>
        <end position="28"/>
    </location>
</feature>
<dbReference type="AlphaFoldDB" id="A0ABD3QFN7"/>
<comment type="caution">
    <text evidence="3">The sequence shown here is derived from an EMBL/GenBank/DDBJ whole genome shotgun (WGS) entry which is preliminary data.</text>
</comment>
<dbReference type="EMBL" id="JABMIG020000058">
    <property type="protein sequence ID" value="KAL3796950.1"/>
    <property type="molecule type" value="Genomic_DNA"/>
</dbReference>
<keyword evidence="2" id="KW-0812">Transmembrane</keyword>
<reference evidence="3 4" key="1">
    <citation type="journal article" date="2020" name="G3 (Bethesda)">
        <title>Improved Reference Genome for Cyclotella cryptica CCMP332, a Model for Cell Wall Morphogenesis, Salinity Adaptation, and Lipid Production in Diatoms (Bacillariophyta).</title>
        <authorList>
            <person name="Roberts W.R."/>
            <person name="Downey K.M."/>
            <person name="Ruck E.C."/>
            <person name="Traller J.C."/>
            <person name="Alverson A.J."/>
        </authorList>
    </citation>
    <scope>NUCLEOTIDE SEQUENCE [LARGE SCALE GENOMIC DNA]</scope>
    <source>
        <strain evidence="3 4">CCMP332</strain>
    </source>
</reference>
<accession>A0ABD3QFN7</accession>